<sequence length="175" mass="19971">MLHNVQFNDCGLSLQVQVTFAKRGKIKVSTLKLLFAVSAGFLRGNLSSEAGVSVSTDPAPAFNRSEFESYLWYVYQDRDPATNAEFYRLYFAPTLNETAIFGHLDLDSDRPLFAKSVRSDNNPSTPETAFTWNITLTEFHSYPPFGFAETYYQIRSSTNNTMHIWYSRFCQTNRG</sequence>
<evidence type="ECO:0000313" key="1">
    <source>
        <dbReference type="EMBL" id="KAK6978234.1"/>
    </source>
</evidence>
<gene>
    <name evidence="1" type="ORF">R3P38DRAFT_2809414</name>
</gene>
<accession>A0AAV9ZDM3</accession>
<proteinExistence type="predicted"/>
<protein>
    <submittedName>
        <fullName evidence="1">Uncharacterized protein</fullName>
    </submittedName>
</protein>
<organism evidence="1 2">
    <name type="scientific">Favolaschia claudopus</name>
    <dbReference type="NCBI Taxonomy" id="2862362"/>
    <lineage>
        <taxon>Eukaryota</taxon>
        <taxon>Fungi</taxon>
        <taxon>Dikarya</taxon>
        <taxon>Basidiomycota</taxon>
        <taxon>Agaricomycotina</taxon>
        <taxon>Agaricomycetes</taxon>
        <taxon>Agaricomycetidae</taxon>
        <taxon>Agaricales</taxon>
        <taxon>Marasmiineae</taxon>
        <taxon>Mycenaceae</taxon>
        <taxon>Favolaschia</taxon>
    </lineage>
</organism>
<comment type="caution">
    <text evidence="1">The sequence shown here is derived from an EMBL/GenBank/DDBJ whole genome shotgun (WGS) entry which is preliminary data.</text>
</comment>
<name>A0AAV9ZDM3_9AGAR</name>
<evidence type="ECO:0000313" key="2">
    <source>
        <dbReference type="Proteomes" id="UP001362999"/>
    </source>
</evidence>
<dbReference type="Proteomes" id="UP001362999">
    <property type="component" value="Unassembled WGS sequence"/>
</dbReference>
<dbReference type="EMBL" id="JAWWNJ010000161">
    <property type="protein sequence ID" value="KAK6978234.1"/>
    <property type="molecule type" value="Genomic_DNA"/>
</dbReference>
<dbReference type="AlphaFoldDB" id="A0AAV9ZDM3"/>
<keyword evidence="2" id="KW-1185">Reference proteome</keyword>
<reference evidence="1 2" key="1">
    <citation type="journal article" date="2024" name="J Genomics">
        <title>Draft genome sequencing and assembly of Favolaschia claudopus CIRM-BRFM 2984 isolated from oak limbs.</title>
        <authorList>
            <person name="Navarro D."/>
            <person name="Drula E."/>
            <person name="Chaduli D."/>
            <person name="Cazenave R."/>
            <person name="Ahrendt S."/>
            <person name="Wang J."/>
            <person name="Lipzen A."/>
            <person name="Daum C."/>
            <person name="Barry K."/>
            <person name="Grigoriev I.V."/>
            <person name="Favel A."/>
            <person name="Rosso M.N."/>
            <person name="Martin F."/>
        </authorList>
    </citation>
    <scope>NUCLEOTIDE SEQUENCE [LARGE SCALE GENOMIC DNA]</scope>
    <source>
        <strain evidence="1 2">CIRM-BRFM 2984</strain>
    </source>
</reference>